<sequence>PAHSAVLCCLCTLLLGVFLMNRAPLSPTAPPFIGAAGLLASVFLGISTILGQYQPEHRLIWQETVGHVILMVTLGAGISALMSVLVLPTLAADEMRAKVAEAVRGIGAG</sequence>
<protein>
    <submittedName>
        <fullName evidence="3">Uncharacterized protein</fullName>
    </submittedName>
</protein>
<keyword evidence="4" id="KW-1185">Reference proteome</keyword>
<proteinExistence type="predicted"/>
<keyword evidence="2" id="KW-0732">Signal</keyword>
<comment type="caution">
    <text evidence="3">The sequence shown here is derived from an EMBL/GenBank/DDBJ whole genome shotgun (WGS) entry which is preliminary data.</text>
</comment>
<dbReference type="Proteomes" id="UP001054857">
    <property type="component" value="Unassembled WGS sequence"/>
</dbReference>
<name>A0AAD3HH26_9CHLO</name>
<dbReference type="EMBL" id="BMAR01000001">
    <property type="protein sequence ID" value="GFR40115.1"/>
    <property type="molecule type" value="Genomic_DNA"/>
</dbReference>
<gene>
    <name evidence="3" type="ORF">Agub_g669</name>
</gene>
<feature type="chain" id="PRO_5042290765" evidence="2">
    <location>
        <begin position="17"/>
        <end position="109"/>
    </location>
</feature>
<organism evidence="3 4">
    <name type="scientific">Astrephomene gubernaculifera</name>
    <dbReference type="NCBI Taxonomy" id="47775"/>
    <lineage>
        <taxon>Eukaryota</taxon>
        <taxon>Viridiplantae</taxon>
        <taxon>Chlorophyta</taxon>
        <taxon>core chlorophytes</taxon>
        <taxon>Chlorophyceae</taxon>
        <taxon>CS clade</taxon>
        <taxon>Chlamydomonadales</taxon>
        <taxon>Astrephomenaceae</taxon>
        <taxon>Astrephomene</taxon>
    </lineage>
</organism>
<dbReference type="AlphaFoldDB" id="A0AAD3HH26"/>
<keyword evidence="1" id="KW-0472">Membrane</keyword>
<feature type="transmembrane region" description="Helical" evidence="1">
    <location>
        <begin position="32"/>
        <end position="53"/>
    </location>
</feature>
<accession>A0AAD3HH26</accession>
<evidence type="ECO:0000256" key="2">
    <source>
        <dbReference type="SAM" id="SignalP"/>
    </source>
</evidence>
<feature type="non-terminal residue" evidence="3">
    <location>
        <position position="109"/>
    </location>
</feature>
<feature type="transmembrane region" description="Helical" evidence="1">
    <location>
        <begin position="65"/>
        <end position="87"/>
    </location>
</feature>
<feature type="non-terminal residue" evidence="3">
    <location>
        <position position="1"/>
    </location>
</feature>
<keyword evidence="1" id="KW-0812">Transmembrane</keyword>
<evidence type="ECO:0000313" key="3">
    <source>
        <dbReference type="EMBL" id="GFR40115.1"/>
    </source>
</evidence>
<reference evidence="3 4" key="1">
    <citation type="journal article" date="2021" name="Sci. Rep.">
        <title>Genome sequencing of the multicellular alga Astrephomene provides insights into convergent evolution of germ-soma differentiation.</title>
        <authorList>
            <person name="Yamashita S."/>
            <person name="Yamamoto K."/>
            <person name="Matsuzaki R."/>
            <person name="Suzuki S."/>
            <person name="Yamaguchi H."/>
            <person name="Hirooka S."/>
            <person name="Minakuchi Y."/>
            <person name="Miyagishima S."/>
            <person name="Kawachi M."/>
            <person name="Toyoda A."/>
            <person name="Nozaki H."/>
        </authorList>
    </citation>
    <scope>NUCLEOTIDE SEQUENCE [LARGE SCALE GENOMIC DNA]</scope>
    <source>
        <strain evidence="3 4">NIES-4017</strain>
    </source>
</reference>
<evidence type="ECO:0000256" key="1">
    <source>
        <dbReference type="SAM" id="Phobius"/>
    </source>
</evidence>
<evidence type="ECO:0000313" key="4">
    <source>
        <dbReference type="Proteomes" id="UP001054857"/>
    </source>
</evidence>
<keyword evidence="1" id="KW-1133">Transmembrane helix</keyword>
<feature type="signal peptide" evidence="2">
    <location>
        <begin position="1"/>
        <end position="16"/>
    </location>
</feature>